<reference evidence="8" key="1">
    <citation type="submission" date="2023-05" db="EMBL/GenBank/DDBJ databases">
        <authorList>
            <person name="Huff M."/>
        </authorList>
    </citation>
    <scope>NUCLEOTIDE SEQUENCE</scope>
</reference>
<keyword evidence="9" id="KW-1185">Reference proteome</keyword>
<feature type="compositionally biased region" description="Polar residues" evidence="6">
    <location>
        <begin position="80"/>
        <end position="90"/>
    </location>
</feature>
<sequence>MTGLRTLVQVNQETVGKKLRNQGEPTRPMKKVRIICGDPDATDSSEDEGISAKKVKHIVHEICFPTGDSFCLPEDPEIENSVQDSSNAANNPKRKRILGINPSSIPGKCRGVRQRKWGKWAAEIRDPFKGRRVWLGVGGGHIDLILAIAELVVPGILRYGFGGMRWDGV</sequence>
<dbReference type="PANTHER" id="PTHR31194">
    <property type="entry name" value="SHN SHINE , DNA BINDING / TRANSCRIPTION FACTOR"/>
    <property type="match status" value="1"/>
</dbReference>
<dbReference type="GO" id="GO:0005634">
    <property type="term" value="C:nucleus"/>
    <property type="evidence" value="ECO:0007669"/>
    <property type="project" value="UniProtKB-SubCell"/>
</dbReference>
<evidence type="ECO:0000256" key="3">
    <source>
        <dbReference type="ARBA" id="ARBA00023125"/>
    </source>
</evidence>
<keyword evidence="5" id="KW-0539">Nucleus</keyword>
<protein>
    <recommendedName>
        <fullName evidence="7">AP2/ERF domain-containing protein</fullName>
    </recommendedName>
</protein>
<dbReference type="SMART" id="SM00380">
    <property type="entry name" value="AP2"/>
    <property type="match status" value="1"/>
</dbReference>
<evidence type="ECO:0000313" key="9">
    <source>
        <dbReference type="Proteomes" id="UP000834106"/>
    </source>
</evidence>
<evidence type="ECO:0000256" key="1">
    <source>
        <dbReference type="ARBA" id="ARBA00004123"/>
    </source>
</evidence>
<dbReference type="InterPro" id="IPR001471">
    <property type="entry name" value="AP2/ERF_dom"/>
</dbReference>
<proteinExistence type="predicted"/>
<dbReference type="GO" id="GO:0003700">
    <property type="term" value="F:DNA-binding transcription factor activity"/>
    <property type="evidence" value="ECO:0007669"/>
    <property type="project" value="InterPro"/>
</dbReference>
<evidence type="ECO:0000256" key="4">
    <source>
        <dbReference type="ARBA" id="ARBA00023163"/>
    </source>
</evidence>
<evidence type="ECO:0000313" key="8">
    <source>
        <dbReference type="EMBL" id="CAI9779094.1"/>
    </source>
</evidence>
<keyword evidence="2" id="KW-0805">Transcription regulation</keyword>
<gene>
    <name evidence="8" type="ORF">FPE_LOCUS26524</name>
</gene>
<dbReference type="InterPro" id="IPR050913">
    <property type="entry name" value="AP2/ERF_ERF"/>
</dbReference>
<dbReference type="Proteomes" id="UP000834106">
    <property type="component" value="Chromosome 16"/>
</dbReference>
<feature type="domain" description="AP2/ERF" evidence="7">
    <location>
        <begin position="108"/>
        <end position="155"/>
    </location>
</feature>
<dbReference type="EMBL" id="OU503051">
    <property type="protein sequence ID" value="CAI9779094.1"/>
    <property type="molecule type" value="Genomic_DNA"/>
</dbReference>
<evidence type="ECO:0000256" key="6">
    <source>
        <dbReference type="SAM" id="MobiDB-lite"/>
    </source>
</evidence>
<dbReference type="InterPro" id="IPR036955">
    <property type="entry name" value="AP2/ERF_dom_sf"/>
</dbReference>
<dbReference type="CDD" id="cd00018">
    <property type="entry name" value="AP2"/>
    <property type="match status" value="1"/>
</dbReference>
<accession>A0AAD2E6I2</accession>
<dbReference type="GO" id="GO:0003677">
    <property type="term" value="F:DNA binding"/>
    <property type="evidence" value="ECO:0007669"/>
    <property type="project" value="UniProtKB-KW"/>
</dbReference>
<dbReference type="InterPro" id="IPR016177">
    <property type="entry name" value="DNA-bd_dom_sf"/>
</dbReference>
<name>A0AAD2E6I2_9LAMI</name>
<dbReference type="PANTHER" id="PTHR31194:SF62">
    <property type="entry name" value="ETHYLENE-RESPONSIVE TRANSCRIPTION FACTOR ERF118"/>
    <property type="match status" value="1"/>
</dbReference>
<dbReference type="SUPFAM" id="SSF54171">
    <property type="entry name" value="DNA-binding domain"/>
    <property type="match status" value="1"/>
</dbReference>
<evidence type="ECO:0000256" key="5">
    <source>
        <dbReference type="ARBA" id="ARBA00023242"/>
    </source>
</evidence>
<dbReference type="AlphaFoldDB" id="A0AAD2E6I2"/>
<keyword evidence="4" id="KW-0804">Transcription</keyword>
<evidence type="ECO:0000256" key="2">
    <source>
        <dbReference type="ARBA" id="ARBA00023015"/>
    </source>
</evidence>
<evidence type="ECO:0000259" key="7">
    <source>
        <dbReference type="SMART" id="SM00380"/>
    </source>
</evidence>
<keyword evidence="3" id="KW-0238">DNA-binding</keyword>
<feature type="region of interest" description="Disordered" evidence="6">
    <location>
        <begin position="76"/>
        <end position="97"/>
    </location>
</feature>
<dbReference type="Gene3D" id="3.30.730.10">
    <property type="entry name" value="AP2/ERF domain"/>
    <property type="match status" value="1"/>
</dbReference>
<organism evidence="8 9">
    <name type="scientific">Fraxinus pennsylvanica</name>
    <dbReference type="NCBI Taxonomy" id="56036"/>
    <lineage>
        <taxon>Eukaryota</taxon>
        <taxon>Viridiplantae</taxon>
        <taxon>Streptophyta</taxon>
        <taxon>Embryophyta</taxon>
        <taxon>Tracheophyta</taxon>
        <taxon>Spermatophyta</taxon>
        <taxon>Magnoliopsida</taxon>
        <taxon>eudicotyledons</taxon>
        <taxon>Gunneridae</taxon>
        <taxon>Pentapetalae</taxon>
        <taxon>asterids</taxon>
        <taxon>lamiids</taxon>
        <taxon>Lamiales</taxon>
        <taxon>Oleaceae</taxon>
        <taxon>Oleeae</taxon>
        <taxon>Fraxinus</taxon>
    </lineage>
</organism>
<comment type="subcellular location">
    <subcellularLocation>
        <location evidence="1">Nucleus</location>
    </subcellularLocation>
</comment>